<feature type="domain" description="Peptidase S1" evidence="1">
    <location>
        <begin position="133"/>
        <end position="221"/>
    </location>
</feature>
<accession>A0A0C2CM13</accession>
<protein>
    <recommendedName>
        <fullName evidence="1">Peptidase S1 domain-containing protein</fullName>
    </recommendedName>
</protein>
<comment type="caution">
    <text evidence="2">The sequence shown here is derived from an EMBL/GenBank/DDBJ whole genome shotgun (WGS) entry which is preliminary data.</text>
</comment>
<dbReference type="Gene3D" id="2.40.10.10">
    <property type="entry name" value="Trypsin-like serine proteases"/>
    <property type="match status" value="1"/>
</dbReference>
<evidence type="ECO:0000313" key="3">
    <source>
        <dbReference type="Proteomes" id="UP000031599"/>
    </source>
</evidence>
<gene>
    <name evidence="2" type="ORF">DB30_01747</name>
</gene>
<evidence type="ECO:0000313" key="2">
    <source>
        <dbReference type="EMBL" id="KIG12271.1"/>
    </source>
</evidence>
<proteinExistence type="predicted"/>
<dbReference type="Proteomes" id="UP000031599">
    <property type="component" value="Unassembled WGS sequence"/>
</dbReference>
<dbReference type="AlphaFoldDB" id="A0A0C2CM13"/>
<dbReference type="InterPro" id="IPR001254">
    <property type="entry name" value="Trypsin_dom"/>
</dbReference>
<dbReference type="InterPro" id="IPR043504">
    <property type="entry name" value="Peptidase_S1_PA_chymotrypsin"/>
</dbReference>
<dbReference type="Pfam" id="PF00089">
    <property type="entry name" value="Trypsin"/>
    <property type="match status" value="1"/>
</dbReference>
<organism evidence="2 3">
    <name type="scientific">Enhygromyxa salina</name>
    <dbReference type="NCBI Taxonomy" id="215803"/>
    <lineage>
        <taxon>Bacteria</taxon>
        <taxon>Pseudomonadati</taxon>
        <taxon>Myxococcota</taxon>
        <taxon>Polyangia</taxon>
        <taxon>Nannocystales</taxon>
        <taxon>Nannocystaceae</taxon>
        <taxon>Enhygromyxa</taxon>
    </lineage>
</organism>
<name>A0A0C2CM13_9BACT</name>
<dbReference type="GO" id="GO:0006508">
    <property type="term" value="P:proteolysis"/>
    <property type="evidence" value="ECO:0007669"/>
    <property type="project" value="InterPro"/>
</dbReference>
<reference evidence="2 3" key="1">
    <citation type="submission" date="2014-12" db="EMBL/GenBank/DDBJ databases">
        <title>Genome assembly of Enhygromyxa salina DSM 15201.</title>
        <authorList>
            <person name="Sharma G."/>
            <person name="Subramanian S."/>
        </authorList>
    </citation>
    <scope>NUCLEOTIDE SEQUENCE [LARGE SCALE GENOMIC DNA]</scope>
    <source>
        <strain evidence="2 3">DSM 15201</strain>
    </source>
</reference>
<dbReference type="GO" id="GO:0004252">
    <property type="term" value="F:serine-type endopeptidase activity"/>
    <property type="evidence" value="ECO:0007669"/>
    <property type="project" value="InterPro"/>
</dbReference>
<evidence type="ECO:0000259" key="1">
    <source>
        <dbReference type="Pfam" id="PF00089"/>
    </source>
</evidence>
<sequence length="252" mass="27768">MVRDRDGVAGIITAKHNLWMNERSRNDKFPEPATWDDAKANEMVENFLIDLHVGYNATLGGLPASTEPLDPNKGDIEFRSDGNDDWSYDLMFIAFKEDLSIRDWMNDRRSPAGIDYDTRKDRSVNDHFYARQMLGRQVFITGFGDQLNHAGRGTGGLSNSLQVRAANVAANATTALRMEPSEVYEQVLPINASDNSSTAPGDSGGPVFTIDNRRLLLVGATLGANFAARRLMGGSPIVNNAATFIVRQGRLF</sequence>
<dbReference type="EMBL" id="JMCC02000140">
    <property type="protein sequence ID" value="KIG12271.1"/>
    <property type="molecule type" value="Genomic_DNA"/>
</dbReference>
<dbReference type="InterPro" id="IPR009003">
    <property type="entry name" value="Peptidase_S1_PA"/>
</dbReference>
<dbReference type="SUPFAM" id="SSF50494">
    <property type="entry name" value="Trypsin-like serine proteases"/>
    <property type="match status" value="1"/>
</dbReference>